<dbReference type="AlphaFoldDB" id="K0SMY6"/>
<evidence type="ECO:0000313" key="1">
    <source>
        <dbReference type="EMBL" id="EJK59837.1"/>
    </source>
</evidence>
<proteinExistence type="predicted"/>
<name>K0SMY6_THAOC</name>
<accession>K0SMY6</accession>
<keyword evidence="2" id="KW-1185">Reference proteome</keyword>
<feature type="non-terminal residue" evidence="1">
    <location>
        <position position="1"/>
    </location>
</feature>
<gene>
    <name evidence="1" type="ORF">THAOC_19892</name>
</gene>
<dbReference type="EMBL" id="AGNL01022205">
    <property type="protein sequence ID" value="EJK59837.1"/>
    <property type="molecule type" value="Genomic_DNA"/>
</dbReference>
<organism evidence="1 2">
    <name type="scientific">Thalassiosira oceanica</name>
    <name type="common">Marine diatom</name>
    <dbReference type="NCBI Taxonomy" id="159749"/>
    <lineage>
        <taxon>Eukaryota</taxon>
        <taxon>Sar</taxon>
        <taxon>Stramenopiles</taxon>
        <taxon>Ochrophyta</taxon>
        <taxon>Bacillariophyta</taxon>
        <taxon>Coscinodiscophyceae</taxon>
        <taxon>Thalassiosirophycidae</taxon>
        <taxon>Thalassiosirales</taxon>
        <taxon>Thalassiosiraceae</taxon>
        <taxon>Thalassiosira</taxon>
    </lineage>
</organism>
<reference evidence="1 2" key="1">
    <citation type="journal article" date="2012" name="Genome Biol.">
        <title>Genome and low-iron response of an oceanic diatom adapted to chronic iron limitation.</title>
        <authorList>
            <person name="Lommer M."/>
            <person name="Specht M."/>
            <person name="Roy A.S."/>
            <person name="Kraemer L."/>
            <person name="Andreson R."/>
            <person name="Gutowska M.A."/>
            <person name="Wolf J."/>
            <person name="Bergner S.V."/>
            <person name="Schilhabel M.B."/>
            <person name="Klostermeier U.C."/>
            <person name="Beiko R.G."/>
            <person name="Rosenstiel P."/>
            <person name="Hippler M."/>
            <person name="Laroche J."/>
        </authorList>
    </citation>
    <scope>NUCLEOTIDE SEQUENCE [LARGE SCALE GENOMIC DNA]</scope>
    <source>
        <strain evidence="1 2">CCMP1005</strain>
    </source>
</reference>
<evidence type="ECO:0000313" key="2">
    <source>
        <dbReference type="Proteomes" id="UP000266841"/>
    </source>
</evidence>
<dbReference type="Proteomes" id="UP000266841">
    <property type="component" value="Unassembled WGS sequence"/>
</dbReference>
<comment type="caution">
    <text evidence="1">The sequence shown here is derived from an EMBL/GenBank/DDBJ whole genome shotgun (WGS) entry which is preliminary data.</text>
</comment>
<protein>
    <submittedName>
        <fullName evidence="1">Uncharacterized protein</fullName>
    </submittedName>
</protein>
<sequence>FSGKRLDKGFACTLFSPQFRHIQDDEETAPDATWALFPACRALSARMKFAALRAGRRFVTPVFLTTYILYLNSRKVTPVIVTTCISYVNSRRRAGPTVLAPEIAPGGRVLNRPDIAPRDRARSSEPIFSAREGLDSSPAACIKALPALSSRDELFSVASGFWGGDGVYPARRLSALYTPTGSLGRSEASIDLKQPSMAICRLRCARDPVASGFS</sequence>